<dbReference type="AlphaFoldDB" id="E6MKZ7"/>
<accession>E6MKZ7</accession>
<dbReference type="EMBL" id="AEQO01000013">
    <property type="protein sequence ID" value="EFV05697.1"/>
    <property type="molecule type" value="Genomic_DNA"/>
</dbReference>
<dbReference type="STRING" id="888832.HMPREF9420_0164"/>
<dbReference type="Proteomes" id="UP000003874">
    <property type="component" value="Unassembled WGS sequence"/>
</dbReference>
<proteinExistence type="predicted"/>
<evidence type="ECO:0000313" key="2">
    <source>
        <dbReference type="Proteomes" id="UP000003874"/>
    </source>
</evidence>
<dbReference type="HOGENOM" id="CLU_3274686_0_0_10"/>
<evidence type="ECO:0000313" key="1">
    <source>
        <dbReference type="EMBL" id="EFV05697.1"/>
    </source>
</evidence>
<comment type="caution">
    <text evidence="1">The sequence shown here is derived from an EMBL/GenBank/DDBJ whole genome shotgun (WGS) entry which is preliminary data.</text>
</comment>
<gene>
    <name evidence="1" type="ORF">HMPREF9420_0164</name>
</gene>
<sequence>MAHFVLTIPLFLVFLELEWSNKLHFLYFSNLLVSLNERYYS</sequence>
<keyword evidence="2" id="KW-1185">Reference proteome</keyword>
<reference evidence="1 2" key="1">
    <citation type="submission" date="2010-12" db="EMBL/GenBank/DDBJ databases">
        <authorList>
            <person name="Muzny D."/>
            <person name="Qin X."/>
            <person name="Deng J."/>
            <person name="Jiang H."/>
            <person name="Liu Y."/>
            <person name="Qu J."/>
            <person name="Song X.-Z."/>
            <person name="Zhang L."/>
            <person name="Thornton R."/>
            <person name="Coyle M."/>
            <person name="Francisco L."/>
            <person name="Jackson L."/>
            <person name="Javaid M."/>
            <person name="Korchina V."/>
            <person name="Kovar C."/>
            <person name="Mata R."/>
            <person name="Mathew T."/>
            <person name="Ngo R."/>
            <person name="Nguyen L."/>
            <person name="Nguyen N."/>
            <person name="Okwuonu G."/>
            <person name="Ongeri F."/>
            <person name="Pham C."/>
            <person name="Simmons D."/>
            <person name="Wilczek-Boney K."/>
            <person name="Hale W."/>
            <person name="Jakkamsetti A."/>
            <person name="Pham P."/>
            <person name="Ruth R."/>
            <person name="San Lucas F."/>
            <person name="Warren J."/>
            <person name="Zhang J."/>
            <person name="Zhao Z."/>
            <person name="Zhou C."/>
            <person name="Zhu D."/>
            <person name="Lee S."/>
            <person name="Bess C."/>
            <person name="Blankenburg K."/>
            <person name="Forbes L."/>
            <person name="Fu Q."/>
            <person name="Gubbala S."/>
            <person name="Hirani K."/>
            <person name="Jayaseelan J.C."/>
            <person name="Lara F."/>
            <person name="Munidasa M."/>
            <person name="Palculict T."/>
            <person name="Patil S."/>
            <person name="Pu L.-L."/>
            <person name="Saada N."/>
            <person name="Tang L."/>
            <person name="Weissenberger G."/>
            <person name="Zhu Y."/>
            <person name="Hemphill L."/>
            <person name="Shang Y."/>
            <person name="Youmans B."/>
            <person name="Ayvaz T."/>
            <person name="Ross M."/>
            <person name="Santibanez J."/>
            <person name="Aqrawi P."/>
            <person name="Gross S."/>
            <person name="Joshi V."/>
            <person name="Fowler G."/>
            <person name="Nazareth L."/>
            <person name="Reid J."/>
            <person name="Worley K."/>
            <person name="Petrosino J."/>
            <person name="Highlander S."/>
            <person name="Gibbs R."/>
        </authorList>
    </citation>
    <scope>NUCLEOTIDE SEQUENCE [LARGE SCALE GENOMIC DNA]</scope>
    <source>
        <strain evidence="1 2">DSM 15606</strain>
    </source>
</reference>
<organism evidence="1 2">
    <name type="scientific">Segatella salivae DSM 15606</name>
    <dbReference type="NCBI Taxonomy" id="888832"/>
    <lineage>
        <taxon>Bacteria</taxon>
        <taxon>Pseudomonadati</taxon>
        <taxon>Bacteroidota</taxon>
        <taxon>Bacteroidia</taxon>
        <taxon>Bacteroidales</taxon>
        <taxon>Prevotellaceae</taxon>
        <taxon>Segatella</taxon>
    </lineage>
</organism>
<protein>
    <submittedName>
        <fullName evidence="1">Uncharacterized protein</fullName>
    </submittedName>
</protein>
<name>E6MKZ7_9BACT</name>